<reference evidence="9 10" key="1">
    <citation type="submission" date="2017-07" db="EMBL/GenBank/DDBJ databases">
        <title>Isolation and whole genome analysis of endospore-forming bacteria from heroin.</title>
        <authorList>
            <person name="Kalinowski J."/>
            <person name="Ahrens B."/>
            <person name="Al-Dilaimi A."/>
            <person name="Winkler A."/>
            <person name="Wibberg D."/>
            <person name="Schleenbecker U."/>
            <person name="Ruckert C."/>
            <person name="Wolfel R."/>
            <person name="Grass G."/>
        </authorList>
    </citation>
    <scope>NUCLEOTIDE SEQUENCE [LARGE SCALE GENOMIC DNA]</scope>
    <source>
        <strain evidence="9 10">7539</strain>
    </source>
</reference>
<evidence type="ECO:0000256" key="1">
    <source>
        <dbReference type="ARBA" id="ARBA00004141"/>
    </source>
</evidence>
<dbReference type="GO" id="GO:0009847">
    <property type="term" value="P:spore germination"/>
    <property type="evidence" value="ECO:0007669"/>
    <property type="project" value="InterPro"/>
</dbReference>
<keyword evidence="7 8" id="KW-0472">Membrane</keyword>
<keyword evidence="5 8" id="KW-0812">Transmembrane</keyword>
<feature type="transmembrane region" description="Helical" evidence="8">
    <location>
        <begin position="128"/>
        <end position="147"/>
    </location>
</feature>
<dbReference type="PANTHER" id="PTHR34975:SF2">
    <property type="entry name" value="SPORE GERMINATION PROTEIN A2"/>
    <property type="match status" value="1"/>
</dbReference>
<feature type="transmembrane region" description="Helical" evidence="8">
    <location>
        <begin position="48"/>
        <end position="68"/>
    </location>
</feature>
<keyword evidence="3" id="KW-0813">Transport</keyword>
<dbReference type="GO" id="GO:0016020">
    <property type="term" value="C:membrane"/>
    <property type="evidence" value="ECO:0007669"/>
    <property type="project" value="UniProtKB-SubCell"/>
</dbReference>
<feature type="transmembrane region" description="Helical" evidence="8">
    <location>
        <begin position="279"/>
        <end position="300"/>
    </location>
</feature>
<keyword evidence="4" id="KW-0309">Germination</keyword>
<dbReference type="Proteomes" id="UP000216207">
    <property type="component" value="Unassembled WGS sequence"/>
</dbReference>
<evidence type="ECO:0000256" key="4">
    <source>
        <dbReference type="ARBA" id="ARBA00022544"/>
    </source>
</evidence>
<accession>A0A268NZV1</accession>
<dbReference type="NCBIfam" id="TIGR00912">
    <property type="entry name" value="2A0309"/>
    <property type="match status" value="1"/>
</dbReference>
<evidence type="ECO:0000256" key="3">
    <source>
        <dbReference type="ARBA" id="ARBA00022448"/>
    </source>
</evidence>
<organism evidence="9 10">
    <name type="scientific">Shouchella clausii</name>
    <name type="common">Alkalihalobacillus clausii</name>
    <dbReference type="NCBI Taxonomy" id="79880"/>
    <lineage>
        <taxon>Bacteria</taxon>
        <taxon>Bacillati</taxon>
        <taxon>Bacillota</taxon>
        <taxon>Bacilli</taxon>
        <taxon>Bacillales</taxon>
        <taxon>Bacillaceae</taxon>
        <taxon>Shouchella</taxon>
    </lineage>
</organism>
<dbReference type="EMBL" id="NPCC01000012">
    <property type="protein sequence ID" value="PAE89024.1"/>
    <property type="molecule type" value="Genomic_DNA"/>
</dbReference>
<comment type="subcellular location">
    <subcellularLocation>
        <location evidence="1">Membrane</location>
        <topology evidence="1">Multi-pass membrane protein</topology>
    </subcellularLocation>
</comment>
<feature type="transmembrane region" description="Helical" evidence="8">
    <location>
        <begin position="344"/>
        <end position="363"/>
    </location>
</feature>
<evidence type="ECO:0000313" key="9">
    <source>
        <dbReference type="EMBL" id="PAE89024.1"/>
    </source>
</evidence>
<dbReference type="Pfam" id="PF03845">
    <property type="entry name" value="Spore_permease"/>
    <property type="match status" value="1"/>
</dbReference>
<feature type="transmembrane region" description="Helical" evidence="8">
    <location>
        <begin position="312"/>
        <end position="332"/>
    </location>
</feature>
<protein>
    <submittedName>
        <fullName evidence="9">Uncharacterized protein</fullName>
    </submittedName>
</protein>
<evidence type="ECO:0000313" key="10">
    <source>
        <dbReference type="Proteomes" id="UP000216207"/>
    </source>
</evidence>
<feature type="transmembrane region" description="Helical" evidence="8">
    <location>
        <begin position="12"/>
        <end position="36"/>
    </location>
</feature>
<sequence length="369" mass="41009">MRLAKTNVYMQRTLTNVQFAAVLMTGLLGVGVLNLPRTMTVNLNTADGWISVLIAGIAVSLIFLFNVFAFKSHQVDSIDVYMESAFGKWVSNFLCIVIAAYFLVQSSWQVVAMSEMIRYFLLEETPYYVVIGMIVILSAYAVFYPFATIARICCFFLPISLVVLLLILGLSAEEVDMYRLRPVAPEGFGPIFANVKEALQAFQGAEIMLLLLAFLRTGTKPKKSGVLAFSAITVVYMLIYGIVVSSLGVAEVKTLVWPTIALTQAAESGAFFSGRLNSLLISTWTLQFFTTIVLALFAAVHLLDKRLPIRRGYLLFVCTVLVFAIGVLPQTYYQISMIGKWEQYAFLTIFAVLPFLCYLTVAIKKKVKA</sequence>
<gene>
    <name evidence="9" type="ORF">CHH72_11690</name>
</gene>
<feature type="transmembrane region" description="Helical" evidence="8">
    <location>
        <begin position="198"/>
        <end position="215"/>
    </location>
</feature>
<dbReference type="InterPro" id="IPR004761">
    <property type="entry name" value="Spore_GerAB"/>
</dbReference>
<evidence type="ECO:0000256" key="6">
    <source>
        <dbReference type="ARBA" id="ARBA00022989"/>
    </source>
</evidence>
<feature type="transmembrane region" description="Helical" evidence="8">
    <location>
        <begin position="89"/>
        <end position="108"/>
    </location>
</feature>
<feature type="transmembrane region" description="Helical" evidence="8">
    <location>
        <begin position="154"/>
        <end position="172"/>
    </location>
</feature>
<dbReference type="PANTHER" id="PTHR34975">
    <property type="entry name" value="SPORE GERMINATION PROTEIN A2"/>
    <property type="match status" value="1"/>
</dbReference>
<evidence type="ECO:0000256" key="2">
    <source>
        <dbReference type="ARBA" id="ARBA00007998"/>
    </source>
</evidence>
<comment type="caution">
    <text evidence="9">The sequence shown here is derived from an EMBL/GenBank/DDBJ whole genome shotgun (WGS) entry which is preliminary data.</text>
</comment>
<feature type="transmembrane region" description="Helical" evidence="8">
    <location>
        <begin position="227"/>
        <end position="249"/>
    </location>
</feature>
<dbReference type="AlphaFoldDB" id="A0A268NZV1"/>
<comment type="similarity">
    <text evidence="2">Belongs to the amino acid-polyamine-organocation (APC) superfamily. Spore germination protein (SGP) (TC 2.A.3.9) family.</text>
</comment>
<dbReference type="Gene3D" id="1.10.4160.10">
    <property type="entry name" value="Hydantoin permease"/>
    <property type="match status" value="1"/>
</dbReference>
<evidence type="ECO:0000256" key="5">
    <source>
        <dbReference type="ARBA" id="ARBA00022692"/>
    </source>
</evidence>
<evidence type="ECO:0000256" key="7">
    <source>
        <dbReference type="ARBA" id="ARBA00023136"/>
    </source>
</evidence>
<keyword evidence="6 8" id="KW-1133">Transmembrane helix</keyword>
<evidence type="ECO:0000256" key="8">
    <source>
        <dbReference type="SAM" id="Phobius"/>
    </source>
</evidence>
<proteinExistence type="inferred from homology"/>
<name>A0A268NZV1_SHOCL</name>